<dbReference type="AlphaFoldDB" id="A0A8A1LP18"/>
<name>A0A8A1LP18_AJEC8</name>
<proteinExistence type="predicted"/>
<dbReference type="Proteomes" id="UP000663419">
    <property type="component" value="Chromosome 4"/>
</dbReference>
<gene>
    <name evidence="1" type="ORF">I7I53_03462</name>
</gene>
<protein>
    <submittedName>
        <fullName evidence="1">Uncharacterized protein</fullName>
    </submittedName>
</protein>
<evidence type="ECO:0000313" key="1">
    <source>
        <dbReference type="EMBL" id="QSS55551.1"/>
    </source>
</evidence>
<dbReference type="VEuPathDB" id="FungiDB:I7I53_03462"/>
<accession>A0A8A1LP18</accession>
<dbReference type="EMBL" id="CP069105">
    <property type="protein sequence ID" value="QSS55551.1"/>
    <property type="molecule type" value="Genomic_DNA"/>
</dbReference>
<sequence length="65" mass="8133">MRQRIKQVIEDLRCICQFYSITFSPERECRLQEYRNERLNDLSKEHFDTLTQDGKIDYLNHLYYR</sequence>
<evidence type="ECO:0000313" key="2">
    <source>
        <dbReference type="Proteomes" id="UP000663419"/>
    </source>
</evidence>
<organism evidence="1 2">
    <name type="scientific">Ajellomyces capsulatus (strain H88)</name>
    <name type="common">Darling's disease fungus</name>
    <name type="synonym">Histoplasma capsulatum</name>
    <dbReference type="NCBI Taxonomy" id="544711"/>
    <lineage>
        <taxon>Eukaryota</taxon>
        <taxon>Fungi</taxon>
        <taxon>Dikarya</taxon>
        <taxon>Ascomycota</taxon>
        <taxon>Pezizomycotina</taxon>
        <taxon>Eurotiomycetes</taxon>
        <taxon>Eurotiomycetidae</taxon>
        <taxon>Onygenales</taxon>
        <taxon>Ajellomycetaceae</taxon>
        <taxon>Histoplasma</taxon>
    </lineage>
</organism>
<reference evidence="1" key="1">
    <citation type="submission" date="2021-01" db="EMBL/GenBank/DDBJ databases">
        <title>Chromosome-level genome assembly of a human fungal pathogen reveals clustering of transcriptionally co-regulated genes.</title>
        <authorList>
            <person name="Voorhies M."/>
            <person name="Cohen S."/>
            <person name="Shea T.P."/>
            <person name="Petrus S."/>
            <person name="Munoz J.F."/>
            <person name="Poplawski S."/>
            <person name="Goldman W.E."/>
            <person name="Michael T."/>
            <person name="Cuomo C.A."/>
            <person name="Sil A."/>
            <person name="Beyhan S."/>
        </authorList>
    </citation>
    <scope>NUCLEOTIDE SEQUENCE</scope>
    <source>
        <strain evidence="1">H88</strain>
    </source>
</reference>